<dbReference type="PROSITE" id="PS50977">
    <property type="entry name" value="HTH_TETR_2"/>
    <property type="match status" value="1"/>
</dbReference>
<dbReference type="Proteomes" id="UP000052023">
    <property type="component" value="Unassembled WGS sequence"/>
</dbReference>
<protein>
    <submittedName>
        <fullName evidence="6">Transcriptional regulator</fullName>
    </submittedName>
</protein>
<dbReference type="EMBL" id="LLYA01000002">
    <property type="protein sequence ID" value="KRR29966.1"/>
    <property type="molecule type" value="Genomic_DNA"/>
</dbReference>
<organism evidence="6 7">
    <name type="scientific">Bradyrhizobium retamae</name>
    <dbReference type="NCBI Taxonomy" id="1300035"/>
    <lineage>
        <taxon>Bacteria</taxon>
        <taxon>Pseudomonadati</taxon>
        <taxon>Pseudomonadota</taxon>
        <taxon>Alphaproteobacteria</taxon>
        <taxon>Hyphomicrobiales</taxon>
        <taxon>Nitrobacteraceae</taxon>
        <taxon>Bradyrhizobium</taxon>
    </lineage>
</organism>
<evidence type="ECO:0000313" key="7">
    <source>
        <dbReference type="Proteomes" id="UP000052023"/>
    </source>
</evidence>
<evidence type="ECO:0000256" key="2">
    <source>
        <dbReference type="ARBA" id="ARBA00023125"/>
    </source>
</evidence>
<keyword evidence="7" id="KW-1185">Reference proteome</keyword>
<comment type="caution">
    <text evidence="6">The sequence shown here is derived from an EMBL/GenBank/DDBJ whole genome shotgun (WGS) entry which is preliminary data.</text>
</comment>
<keyword evidence="2 4" id="KW-0238">DNA-binding</keyword>
<dbReference type="SUPFAM" id="SSF46689">
    <property type="entry name" value="Homeodomain-like"/>
    <property type="match status" value="1"/>
</dbReference>
<dbReference type="InterPro" id="IPR025996">
    <property type="entry name" value="MT1864/Rv1816-like_C"/>
</dbReference>
<dbReference type="PANTHER" id="PTHR30055:SF234">
    <property type="entry name" value="HTH-TYPE TRANSCRIPTIONAL REGULATOR BETI"/>
    <property type="match status" value="1"/>
</dbReference>
<dbReference type="RefSeq" id="WP_057841494.1">
    <property type="nucleotide sequence ID" value="NZ_LLYA01000002.1"/>
</dbReference>
<feature type="DNA-binding region" description="H-T-H motif" evidence="4">
    <location>
        <begin position="32"/>
        <end position="51"/>
    </location>
</feature>
<gene>
    <name evidence="6" type="ORF">CQ13_14255</name>
</gene>
<dbReference type="OrthoDB" id="7223515at2"/>
<feature type="domain" description="HTH tetR-type" evidence="5">
    <location>
        <begin position="9"/>
        <end position="69"/>
    </location>
</feature>
<dbReference type="InterPro" id="IPR050109">
    <property type="entry name" value="HTH-type_TetR-like_transc_reg"/>
</dbReference>
<dbReference type="AlphaFoldDB" id="A0A0R3NCT6"/>
<dbReference type="GO" id="GO:0000976">
    <property type="term" value="F:transcription cis-regulatory region binding"/>
    <property type="evidence" value="ECO:0007669"/>
    <property type="project" value="TreeGrafter"/>
</dbReference>
<evidence type="ECO:0000256" key="1">
    <source>
        <dbReference type="ARBA" id="ARBA00023015"/>
    </source>
</evidence>
<evidence type="ECO:0000256" key="4">
    <source>
        <dbReference type="PROSITE-ProRule" id="PRU00335"/>
    </source>
</evidence>
<reference evidence="6 7" key="1">
    <citation type="submission" date="2014-03" db="EMBL/GenBank/DDBJ databases">
        <title>Bradyrhizobium valentinum sp. nov., isolated from effective nodules of Lupinus mariae-josephae, a lupine endemic of basic-lime soils in Eastern Spain.</title>
        <authorList>
            <person name="Duran D."/>
            <person name="Rey L."/>
            <person name="Navarro A."/>
            <person name="Busquets A."/>
            <person name="Imperial J."/>
            <person name="Ruiz-Argueso T."/>
        </authorList>
    </citation>
    <scope>NUCLEOTIDE SEQUENCE [LARGE SCALE GENOMIC DNA]</scope>
    <source>
        <strain evidence="6 7">Ro19</strain>
    </source>
</reference>
<dbReference type="InterPro" id="IPR009057">
    <property type="entry name" value="Homeodomain-like_sf"/>
</dbReference>
<keyword evidence="3" id="KW-0804">Transcription</keyword>
<name>A0A0R3NCT6_9BRAD</name>
<dbReference type="InterPro" id="IPR001647">
    <property type="entry name" value="HTH_TetR"/>
</dbReference>
<accession>A0A0R3NCT6</accession>
<sequence length="212" mass="23071">MSKALERRAKLRESLIEAAERRIAAGGLAGLKTRDLARDISIANGAVYNLVEDVDELILRVGSRTLGRLDAALTAAEADGSASPRETLVRIAVAYCDFAAENLELWRALFEHRMAPGKPVPDWAISEQMNLFRHIYQPLAELFPKRTPDELGVTARSLFSAVHGMVLLGLEQKLIAVPVEALRKEIATIVGAMVDGLTPPVVPGKRSATRNP</sequence>
<evidence type="ECO:0000256" key="3">
    <source>
        <dbReference type="ARBA" id="ARBA00023163"/>
    </source>
</evidence>
<proteinExistence type="predicted"/>
<dbReference type="PANTHER" id="PTHR30055">
    <property type="entry name" value="HTH-TYPE TRANSCRIPTIONAL REGULATOR RUTR"/>
    <property type="match status" value="1"/>
</dbReference>
<dbReference type="InterPro" id="IPR036271">
    <property type="entry name" value="Tet_transcr_reg_TetR-rel_C_sf"/>
</dbReference>
<keyword evidence="1" id="KW-0805">Transcription regulation</keyword>
<dbReference type="Gene3D" id="1.10.357.10">
    <property type="entry name" value="Tetracycline Repressor, domain 2"/>
    <property type="match status" value="1"/>
</dbReference>
<dbReference type="Pfam" id="PF13305">
    <property type="entry name" value="TetR_C_33"/>
    <property type="match status" value="1"/>
</dbReference>
<dbReference type="GO" id="GO:0003700">
    <property type="term" value="F:DNA-binding transcription factor activity"/>
    <property type="evidence" value="ECO:0007669"/>
    <property type="project" value="TreeGrafter"/>
</dbReference>
<evidence type="ECO:0000259" key="5">
    <source>
        <dbReference type="PROSITE" id="PS50977"/>
    </source>
</evidence>
<dbReference type="SUPFAM" id="SSF48498">
    <property type="entry name" value="Tetracyclin repressor-like, C-terminal domain"/>
    <property type="match status" value="1"/>
</dbReference>
<evidence type="ECO:0000313" key="6">
    <source>
        <dbReference type="EMBL" id="KRR29966.1"/>
    </source>
</evidence>